<dbReference type="EMBL" id="GGEC01001627">
    <property type="protein sequence ID" value="MBW82110.1"/>
    <property type="molecule type" value="Transcribed_RNA"/>
</dbReference>
<protein>
    <submittedName>
        <fullName evidence="1">Uncharacterized protein</fullName>
    </submittedName>
</protein>
<sequence length="55" mass="6742">MLSHEMMILFLYLILEMLCHQRKEVYSRRSFLFIVFVRTMSIIIFVQPRRVDCTS</sequence>
<proteinExistence type="predicted"/>
<dbReference type="AlphaFoldDB" id="A0A2P2ILJ8"/>
<accession>A0A2P2ILJ8</accession>
<reference evidence="1" key="1">
    <citation type="submission" date="2018-02" db="EMBL/GenBank/DDBJ databases">
        <title>Rhizophora mucronata_Transcriptome.</title>
        <authorList>
            <person name="Meera S.P."/>
            <person name="Sreeshan A."/>
            <person name="Augustine A."/>
        </authorList>
    </citation>
    <scope>NUCLEOTIDE SEQUENCE</scope>
    <source>
        <tissue evidence="1">Leaf</tissue>
    </source>
</reference>
<name>A0A2P2ILJ8_RHIMU</name>
<organism evidence="1">
    <name type="scientific">Rhizophora mucronata</name>
    <name type="common">Asiatic mangrove</name>
    <dbReference type="NCBI Taxonomy" id="61149"/>
    <lineage>
        <taxon>Eukaryota</taxon>
        <taxon>Viridiplantae</taxon>
        <taxon>Streptophyta</taxon>
        <taxon>Embryophyta</taxon>
        <taxon>Tracheophyta</taxon>
        <taxon>Spermatophyta</taxon>
        <taxon>Magnoliopsida</taxon>
        <taxon>eudicotyledons</taxon>
        <taxon>Gunneridae</taxon>
        <taxon>Pentapetalae</taxon>
        <taxon>rosids</taxon>
        <taxon>fabids</taxon>
        <taxon>Malpighiales</taxon>
        <taxon>Rhizophoraceae</taxon>
        <taxon>Rhizophora</taxon>
    </lineage>
</organism>
<evidence type="ECO:0000313" key="1">
    <source>
        <dbReference type="EMBL" id="MBW82110.1"/>
    </source>
</evidence>